<evidence type="ECO:0000256" key="1">
    <source>
        <dbReference type="SAM" id="MobiDB-lite"/>
    </source>
</evidence>
<dbReference type="STRING" id="758825.SAMN02982985_00847"/>
<dbReference type="GO" id="GO:0016747">
    <property type="term" value="F:acyltransferase activity, transferring groups other than amino-acyl groups"/>
    <property type="evidence" value="ECO:0007669"/>
    <property type="project" value="InterPro"/>
</dbReference>
<dbReference type="AlphaFoldDB" id="A0A1I4J0L3"/>
<evidence type="ECO:0000313" key="4">
    <source>
        <dbReference type="Proteomes" id="UP000199470"/>
    </source>
</evidence>
<dbReference type="InterPro" id="IPR000182">
    <property type="entry name" value="GNAT_dom"/>
</dbReference>
<gene>
    <name evidence="3" type="ORF">SAMN02982985_00847</name>
</gene>
<feature type="region of interest" description="Disordered" evidence="1">
    <location>
        <begin position="162"/>
        <end position="184"/>
    </location>
</feature>
<dbReference type="RefSeq" id="WP_217429871.1">
    <property type="nucleotide sequence ID" value="NZ_FOTW01000005.1"/>
</dbReference>
<protein>
    <submittedName>
        <fullName evidence="3">Acetyltransferase (GNAT) domain-containing protein</fullName>
    </submittedName>
</protein>
<dbReference type="Pfam" id="PF13508">
    <property type="entry name" value="Acetyltransf_7"/>
    <property type="match status" value="1"/>
</dbReference>
<proteinExistence type="predicted"/>
<feature type="compositionally biased region" description="Basic residues" evidence="1">
    <location>
        <begin position="162"/>
        <end position="177"/>
    </location>
</feature>
<dbReference type="SUPFAM" id="SSF55729">
    <property type="entry name" value="Acyl-CoA N-acyltransferases (Nat)"/>
    <property type="match status" value="1"/>
</dbReference>
<feature type="domain" description="N-acetyltransferase" evidence="2">
    <location>
        <begin position="10"/>
        <end position="146"/>
    </location>
</feature>
<keyword evidence="3" id="KW-0808">Transferase</keyword>
<dbReference type="PROSITE" id="PS51186">
    <property type="entry name" value="GNAT"/>
    <property type="match status" value="1"/>
</dbReference>
<reference evidence="3 4" key="1">
    <citation type="submission" date="2016-10" db="EMBL/GenBank/DDBJ databases">
        <authorList>
            <person name="de Groot N.N."/>
        </authorList>
    </citation>
    <scope>NUCLEOTIDE SEQUENCE [LARGE SCALE GENOMIC DNA]</scope>
    <source>
        <strain evidence="3 4">ATCC 43154</strain>
    </source>
</reference>
<dbReference type="Gene3D" id="3.40.630.30">
    <property type="match status" value="1"/>
</dbReference>
<name>A0A1I4J0L3_9BURK</name>
<organism evidence="3 4">
    <name type="scientific">Rugamonas rubra</name>
    <dbReference type="NCBI Taxonomy" id="758825"/>
    <lineage>
        <taxon>Bacteria</taxon>
        <taxon>Pseudomonadati</taxon>
        <taxon>Pseudomonadota</taxon>
        <taxon>Betaproteobacteria</taxon>
        <taxon>Burkholderiales</taxon>
        <taxon>Oxalobacteraceae</taxon>
        <taxon>Telluria group</taxon>
        <taxon>Rugamonas</taxon>
    </lineage>
</organism>
<dbReference type="EMBL" id="FOTW01000005">
    <property type="protein sequence ID" value="SFL59566.1"/>
    <property type="molecule type" value="Genomic_DNA"/>
</dbReference>
<evidence type="ECO:0000313" key="3">
    <source>
        <dbReference type="EMBL" id="SFL59566.1"/>
    </source>
</evidence>
<dbReference type="Proteomes" id="UP000199470">
    <property type="component" value="Unassembled WGS sequence"/>
</dbReference>
<keyword evidence="4" id="KW-1185">Reference proteome</keyword>
<dbReference type="InterPro" id="IPR016181">
    <property type="entry name" value="Acyl_CoA_acyltransferase"/>
</dbReference>
<evidence type="ECO:0000259" key="2">
    <source>
        <dbReference type="PROSITE" id="PS51186"/>
    </source>
</evidence>
<accession>A0A1I4J0L3</accession>
<sequence>MTMTTTTTTTTTTAATTPAAAAAAAIVVGLAGADDLAWANARYADIDFLPSKAADLIAIARVDGVAAGLGRVVAVADGEGELGGMYVLDGFKGLGLARRIIAFLRDNSGCHTLYCLPFAELAALYQSMGFAPVANDTAVPAAVAAKHRWCNSHYGKPVLLLRRGKPTHPHHSHHSHPPHLPQPG</sequence>